<dbReference type="AlphaFoldDB" id="A0AAE7NP80"/>
<organism evidence="1 2">
    <name type="scientific">Bradyrhizobium arachidis</name>
    <dbReference type="NCBI Taxonomy" id="858423"/>
    <lineage>
        <taxon>Bacteria</taxon>
        <taxon>Pseudomonadati</taxon>
        <taxon>Pseudomonadota</taxon>
        <taxon>Alphaproteobacteria</taxon>
        <taxon>Hyphomicrobiales</taxon>
        <taxon>Nitrobacteraceae</taxon>
        <taxon>Bradyrhizobium</taxon>
    </lineage>
</organism>
<name>A0AAE7NP80_9BRAD</name>
<dbReference type="EMBL" id="CP030050">
    <property type="protein sequence ID" value="QOZ68871.1"/>
    <property type="molecule type" value="Genomic_DNA"/>
</dbReference>
<dbReference type="KEGG" id="barh:WN72_23000"/>
<gene>
    <name evidence="1" type="ORF">WN72_23000</name>
</gene>
<reference evidence="1 2" key="1">
    <citation type="submission" date="2018-06" db="EMBL/GenBank/DDBJ databases">
        <title>Comparative genomics of Bradyrhizobium nodulating Arachidis hypogaea.</title>
        <authorList>
            <person name="Li Y."/>
        </authorList>
    </citation>
    <scope>NUCLEOTIDE SEQUENCE [LARGE SCALE GENOMIC DNA]</scope>
    <source>
        <strain evidence="1 2">CCBAU 051107</strain>
    </source>
</reference>
<proteinExistence type="predicted"/>
<dbReference type="Proteomes" id="UP000594015">
    <property type="component" value="Chromosome"/>
</dbReference>
<dbReference type="RefSeq" id="WP_092220005.1">
    <property type="nucleotide sequence ID" value="NZ_CP030050.1"/>
</dbReference>
<evidence type="ECO:0000313" key="1">
    <source>
        <dbReference type="EMBL" id="QOZ68871.1"/>
    </source>
</evidence>
<sequence>MFNSNTVVHLIGDPCLKLHRAKGKGCWYFEFNDYPLTGTKMVQVATLNDWPLDRWVSEGRKFAAEMRLRASENGPGVEGSSLGP</sequence>
<accession>A0AAE7NP80</accession>
<evidence type="ECO:0000313" key="2">
    <source>
        <dbReference type="Proteomes" id="UP000594015"/>
    </source>
</evidence>
<protein>
    <submittedName>
        <fullName evidence="1">Uncharacterized protein</fullName>
    </submittedName>
</protein>